<evidence type="ECO:0000313" key="7">
    <source>
        <dbReference type="Proteomes" id="UP000626370"/>
    </source>
</evidence>
<proteinExistence type="predicted"/>
<evidence type="ECO:0000256" key="3">
    <source>
        <dbReference type="ARBA" id="ARBA00022989"/>
    </source>
</evidence>
<keyword evidence="4 5" id="KW-0472">Membrane</keyword>
<comment type="subcellular location">
    <subcellularLocation>
        <location evidence="1">Membrane</location>
    </subcellularLocation>
</comment>
<feature type="transmembrane region" description="Helical" evidence="5">
    <location>
        <begin position="64"/>
        <end position="91"/>
    </location>
</feature>
<feature type="transmembrane region" description="Helical" evidence="5">
    <location>
        <begin position="112"/>
        <end position="130"/>
    </location>
</feature>
<dbReference type="Pfam" id="PF01124">
    <property type="entry name" value="MAPEG"/>
    <property type="match status" value="1"/>
</dbReference>
<dbReference type="RefSeq" id="WP_189378472.1">
    <property type="nucleotide sequence ID" value="NZ_BNAH01000009.1"/>
</dbReference>
<keyword evidence="2 5" id="KW-0812">Transmembrane</keyword>
<evidence type="ECO:0000256" key="1">
    <source>
        <dbReference type="ARBA" id="ARBA00004370"/>
    </source>
</evidence>
<keyword evidence="7" id="KW-1185">Reference proteome</keyword>
<evidence type="ECO:0000313" key="6">
    <source>
        <dbReference type="EMBL" id="GHE93571.1"/>
    </source>
</evidence>
<gene>
    <name evidence="6" type="ORF">GCM10011501_23700</name>
</gene>
<name>A0ABQ3ISV0_9GAMM</name>
<reference evidence="7" key="1">
    <citation type="journal article" date="2019" name="Int. J. Syst. Evol. Microbiol.">
        <title>The Global Catalogue of Microorganisms (GCM) 10K type strain sequencing project: providing services to taxonomists for standard genome sequencing and annotation.</title>
        <authorList>
            <consortium name="The Broad Institute Genomics Platform"/>
            <consortium name="The Broad Institute Genome Sequencing Center for Infectious Disease"/>
            <person name="Wu L."/>
            <person name="Ma J."/>
        </authorList>
    </citation>
    <scope>NUCLEOTIDE SEQUENCE [LARGE SCALE GENOMIC DNA]</scope>
    <source>
        <strain evidence="7">CGMCC 1.15922</strain>
    </source>
</reference>
<evidence type="ECO:0000256" key="2">
    <source>
        <dbReference type="ARBA" id="ARBA00022692"/>
    </source>
</evidence>
<dbReference type="InterPro" id="IPR023352">
    <property type="entry name" value="MAPEG-like_dom_sf"/>
</dbReference>
<comment type="caution">
    <text evidence="6">The sequence shown here is derived from an EMBL/GenBank/DDBJ whole genome shotgun (WGS) entry which is preliminary data.</text>
</comment>
<dbReference type="InterPro" id="IPR001129">
    <property type="entry name" value="Membr-assoc_MAPEG"/>
</dbReference>
<accession>A0ABQ3ISV0</accession>
<sequence>MLYPMAAMVLLVVLVGLVAVKARFGSIKRGEVSPKYFRLMEGENIPDAMTKSTRNFNNQFELPILFYVVCTLYISLGLESSVGVVSAWAFVFFRYLHAYIHLSYNYTIHRMLAFWAGFICVIVLWVNLLIQQAS</sequence>
<evidence type="ECO:0000256" key="5">
    <source>
        <dbReference type="SAM" id="Phobius"/>
    </source>
</evidence>
<evidence type="ECO:0000256" key="4">
    <source>
        <dbReference type="ARBA" id="ARBA00023136"/>
    </source>
</evidence>
<dbReference type="EMBL" id="BNAH01000009">
    <property type="protein sequence ID" value="GHE93571.1"/>
    <property type="molecule type" value="Genomic_DNA"/>
</dbReference>
<dbReference type="SUPFAM" id="SSF161084">
    <property type="entry name" value="MAPEG domain-like"/>
    <property type="match status" value="1"/>
</dbReference>
<protein>
    <submittedName>
        <fullName evidence="6">Membrane protein</fullName>
    </submittedName>
</protein>
<keyword evidence="3 5" id="KW-1133">Transmembrane helix</keyword>
<dbReference type="Gene3D" id="1.20.120.550">
    <property type="entry name" value="Membrane associated eicosanoid/glutathione metabolism-like domain"/>
    <property type="match status" value="1"/>
</dbReference>
<organism evidence="6 7">
    <name type="scientific">Thalassotalea profundi</name>
    <dbReference type="NCBI Taxonomy" id="2036687"/>
    <lineage>
        <taxon>Bacteria</taxon>
        <taxon>Pseudomonadati</taxon>
        <taxon>Pseudomonadota</taxon>
        <taxon>Gammaproteobacteria</taxon>
        <taxon>Alteromonadales</taxon>
        <taxon>Colwelliaceae</taxon>
        <taxon>Thalassotalea</taxon>
    </lineage>
</organism>
<dbReference type="Proteomes" id="UP000626370">
    <property type="component" value="Unassembled WGS sequence"/>
</dbReference>